<dbReference type="RefSeq" id="WP_042532667.1">
    <property type="nucleotide sequence ID" value="NZ_CP010827.1"/>
</dbReference>
<sequence length="158" mass="17885">MVINQINENLWDTPESERAGLEIDTVSFDNESRTKRVQRLKSAKGTELALKLEPGFRELYDGDVLHKDGNSVIIARIEPTEVIIIKPRSILEALSVAHGLGNRHLQAQFFGEDSPFGAEVMVVRQDHTVEHFLDHAEVPYSKDAHVMPEAFRHAEHTH</sequence>
<accession>A0A0B6F7G8</accession>
<dbReference type="HOGENOM" id="CLU_093757_3_1_11"/>
<gene>
    <name evidence="4" type="primary">ureE</name>
    <name evidence="6" type="ORF">CSING_12430</name>
</gene>
<protein>
    <recommendedName>
        <fullName evidence="4">Urease accessory protein UreE</fullName>
    </recommendedName>
</protein>
<proteinExistence type="inferred from homology"/>
<dbReference type="SUPFAM" id="SSF69737">
    <property type="entry name" value="Urease metallochaperone UreE, C-terminal domain"/>
    <property type="match status" value="1"/>
</dbReference>
<dbReference type="GO" id="GO:0051082">
    <property type="term" value="F:unfolded protein binding"/>
    <property type="evidence" value="ECO:0007669"/>
    <property type="project" value="UniProtKB-UniRule"/>
</dbReference>
<comment type="subcellular location">
    <subcellularLocation>
        <location evidence="4">Cytoplasm</location>
    </subcellularLocation>
</comment>
<dbReference type="EMBL" id="CP010827">
    <property type="protein sequence ID" value="AJI79976.1"/>
    <property type="molecule type" value="Genomic_DNA"/>
</dbReference>
<comment type="function">
    <text evidence="4">Involved in urease metallocenter assembly. Binds nickel. Probably functions as a nickel donor during metallocenter assembly.</text>
</comment>
<name>A0A0B6F7G8_9CORY</name>
<dbReference type="PIRSF" id="PIRSF036402">
    <property type="entry name" value="Ureas_acces_UreE"/>
    <property type="match status" value="1"/>
</dbReference>
<dbReference type="Gene3D" id="3.30.70.790">
    <property type="entry name" value="UreE, C-terminal domain"/>
    <property type="match status" value="1"/>
</dbReference>
<evidence type="ECO:0000256" key="4">
    <source>
        <dbReference type="HAMAP-Rule" id="MF_00822"/>
    </source>
</evidence>
<dbReference type="GO" id="GO:0005737">
    <property type="term" value="C:cytoplasm"/>
    <property type="evidence" value="ECO:0007669"/>
    <property type="project" value="UniProtKB-SubCell"/>
</dbReference>
<evidence type="ECO:0000256" key="2">
    <source>
        <dbReference type="ARBA" id="ARBA00022596"/>
    </source>
</evidence>
<keyword evidence="1 4" id="KW-0963">Cytoplasm</keyword>
<dbReference type="InterPro" id="IPR012406">
    <property type="entry name" value="UreE"/>
</dbReference>
<comment type="similarity">
    <text evidence="4">Belongs to the UreE family.</text>
</comment>
<dbReference type="SMART" id="SM00988">
    <property type="entry name" value="UreE_N"/>
    <property type="match status" value="1"/>
</dbReference>
<dbReference type="AlphaFoldDB" id="A0A0B6F7G8"/>
<dbReference type="GO" id="GO:0016151">
    <property type="term" value="F:nickel cation binding"/>
    <property type="evidence" value="ECO:0007669"/>
    <property type="project" value="UniProtKB-UniRule"/>
</dbReference>
<evidence type="ECO:0000259" key="5">
    <source>
        <dbReference type="SMART" id="SM00988"/>
    </source>
</evidence>
<dbReference type="HAMAP" id="MF_00822">
    <property type="entry name" value="UreE"/>
    <property type="match status" value="1"/>
</dbReference>
<dbReference type="Gene3D" id="2.60.260.20">
    <property type="entry name" value="Urease metallochaperone UreE, N-terminal domain"/>
    <property type="match status" value="1"/>
</dbReference>
<dbReference type="Proteomes" id="UP000031890">
    <property type="component" value="Chromosome"/>
</dbReference>
<keyword evidence="2 4" id="KW-0533">Nickel</keyword>
<dbReference type="InterPro" id="IPR036118">
    <property type="entry name" value="UreE_N_sf"/>
</dbReference>
<dbReference type="OrthoDB" id="9810882at2"/>
<dbReference type="SUPFAM" id="SSF69287">
    <property type="entry name" value="Urease metallochaperone UreE, N-terminal domain"/>
    <property type="match status" value="1"/>
</dbReference>
<dbReference type="GO" id="GO:0006457">
    <property type="term" value="P:protein folding"/>
    <property type="evidence" value="ECO:0007669"/>
    <property type="project" value="InterPro"/>
</dbReference>
<feature type="domain" description="UreE urease accessory N-terminal" evidence="5">
    <location>
        <begin position="6"/>
        <end position="74"/>
    </location>
</feature>
<evidence type="ECO:0000313" key="7">
    <source>
        <dbReference type="Proteomes" id="UP000031890"/>
    </source>
</evidence>
<evidence type="ECO:0000313" key="6">
    <source>
        <dbReference type="EMBL" id="AJI79976.1"/>
    </source>
</evidence>
<evidence type="ECO:0000256" key="3">
    <source>
        <dbReference type="ARBA" id="ARBA00023186"/>
    </source>
</evidence>
<evidence type="ECO:0000256" key="1">
    <source>
        <dbReference type="ARBA" id="ARBA00022490"/>
    </source>
</evidence>
<reference evidence="6 7" key="1">
    <citation type="journal article" date="2015" name="Genome Announc.">
        <title>Complete Genome Sequence and Annotation of Corynebacterium singulare DSM 44357, Isolated from a Human Semen Specimen.</title>
        <authorList>
            <person name="Merten M."/>
            <person name="Brinkrolf K."/>
            <person name="Albersmeier A."/>
            <person name="Kutter Y."/>
            <person name="Ruckert C."/>
            <person name="Tauch A."/>
        </authorList>
    </citation>
    <scope>NUCLEOTIDE SEQUENCE [LARGE SCALE GENOMIC DNA]</scope>
    <source>
        <strain evidence="6">IBS B52218</strain>
    </source>
</reference>
<dbReference type="InterPro" id="IPR004029">
    <property type="entry name" value="UreE_N"/>
</dbReference>
<dbReference type="Pfam" id="PF02814">
    <property type="entry name" value="UreE_N"/>
    <property type="match status" value="1"/>
</dbReference>
<dbReference type="STRING" id="161899.CSING_12430"/>
<dbReference type="KEGG" id="csx:CSING_12430"/>
<keyword evidence="3 4" id="KW-0143">Chaperone</keyword>
<organism evidence="6 7">
    <name type="scientific">Corynebacterium singulare</name>
    <dbReference type="NCBI Taxonomy" id="161899"/>
    <lineage>
        <taxon>Bacteria</taxon>
        <taxon>Bacillati</taxon>
        <taxon>Actinomycetota</taxon>
        <taxon>Actinomycetes</taxon>
        <taxon>Mycobacteriales</taxon>
        <taxon>Corynebacteriaceae</taxon>
        <taxon>Corynebacterium</taxon>
    </lineage>
</organism>